<accession>A0A8H7SPL2</accession>
<proteinExistence type="predicted"/>
<name>A0A8H7SPL2_9FUNG</name>
<dbReference type="EMBL" id="JAEPRE010000127">
    <property type="protein sequence ID" value="KAG2232006.1"/>
    <property type="molecule type" value="Genomic_DNA"/>
</dbReference>
<organism evidence="1 2">
    <name type="scientific">Thamnidium elegans</name>
    <dbReference type="NCBI Taxonomy" id="101142"/>
    <lineage>
        <taxon>Eukaryota</taxon>
        <taxon>Fungi</taxon>
        <taxon>Fungi incertae sedis</taxon>
        <taxon>Mucoromycota</taxon>
        <taxon>Mucoromycotina</taxon>
        <taxon>Mucoromycetes</taxon>
        <taxon>Mucorales</taxon>
        <taxon>Mucorineae</taxon>
        <taxon>Mucoraceae</taxon>
        <taxon>Thamnidium</taxon>
    </lineage>
</organism>
<dbReference type="Proteomes" id="UP000613177">
    <property type="component" value="Unassembled WGS sequence"/>
</dbReference>
<dbReference type="AlphaFoldDB" id="A0A8H7SPL2"/>
<comment type="caution">
    <text evidence="1">The sequence shown here is derived from an EMBL/GenBank/DDBJ whole genome shotgun (WGS) entry which is preliminary data.</text>
</comment>
<evidence type="ECO:0000313" key="1">
    <source>
        <dbReference type="EMBL" id="KAG2232006.1"/>
    </source>
</evidence>
<reference evidence="1" key="1">
    <citation type="submission" date="2021-01" db="EMBL/GenBank/DDBJ databases">
        <title>Metabolic potential, ecology and presence of endohyphal bacteria is reflected in genomic diversity of Mucoromycotina.</title>
        <authorList>
            <person name="Muszewska A."/>
            <person name="Okrasinska A."/>
            <person name="Steczkiewicz K."/>
            <person name="Drgas O."/>
            <person name="Orlowska M."/>
            <person name="Perlinska-Lenart U."/>
            <person name="Aleksandrzak-Piekarczyk T."/>
            <person name="Szatraj K."/>
            <person name="Zielenkiewicz U."/>
            <person name="Pilsyk S."/>
            <person name="Malc E."/>
            <person name="Mieczkowski P."/>
            <person name="Kruszewska J.S."/>
            <person name="Biernat P."/>
            <person name="Pawlowska J."/>
        </authorList>
    </citation>
    <scope>NUCLEOTIDE SEQUENCE</scope>
    <source>
        <strain evidence="1">WA0000018081</strain>
    </source>
</reference>
<evidence type="ECO:0000313" key="2">
    <source>
        <dbReference type="Proteomes" id="UP000613177"/>
    </source>
</evidence>
<sequence>MRLAKTILPSSPKGNPYYPLDFGLEIVKVKENATIINYACPSCNNLLKDLDQLAERIDAVHINDNTERTNQKIRYIAGIYHTDEDLEDDDIDLDTLATDLDNEDLTPEDFISERNEALPILKPNLKLDMPSTAQSIDIPTKKLRTYIEAITRHASKKAQKMTRTKQCSLWILYH</sequence>
<keyword evidence="2" id="KW-1185">Reference proteome</keyword>
<protein>
    <submittedName>
        <fullName evidence="1">Uncharacterized protein</fullName>
    </submittedName>
</protein>
<gene>
    <name evidence="1" type="ORF">INT48_004816</name>
</gene>